<dbReference type="EMBL" id="LQPN01000063">
    <property type="protein sequence ID" value="ORW41755.1"/>
    <property type="molecule type" value="Genomic_DNA"/>
</dbReference>
<dbReference type="OrthoDB" id="3381462at2"/>
<proteinExistence type="predicted"/>
<evidence type="ECO:0000313" key="3">
    <source>
        <dbReference type="EMBL" id="ORW41755.1"/>
    </source>
</evidence>
<keyword evidence="1" id="KW-0472">Membrane</keyword>
<evidence type="ECO:0000313" key="4">
    <source>
        <dbReference type="Proteomes" id="UP000193285"/>
    </source>
</evidence>
<dbReference type="AlphaFoldDB" id="A0A1X2A6I9"/>
<reference evidence="3 4" key="1">
    <citation type="journal article" date="2015" name="Emerg. Microbes Infect.">
        <title>Characterization of 17 strains belonging to the Mycobacterium simiae complex and description of Mycobacterium paraense sp. nov.</title>
        <authorList>
            <person name="Fusco da Costa A.R."/>
            <person name="Fedrizzi T."/>
            <person name="Lopes M.L."/>
            <person name="Pecorari M."/>
            <person name="Oliveira da Costa W.L."/>
            <person name="Giacobazzi E."/>
            <person name="da Costa Bahia J.R."/>
            <person name="De Sanctis V."/>
            <person name="Batista Lima K.V."/>
            <person name="Bertorelli R."/>
            <person name="Grottola A."/>
            <person name="Fabio A."/>
            <person name="Mariottini A."/>
            <person name="Ferretti P."/>
            <person name="Di Leva F."/>
            <person name="Fregni Serpini G."/>
            <person name="Tagliazucchi S."/>
            <person name="Rumpianesi F."/>
            <person name="Jousson O."/>
            <person name="Segata N."/>
            <person name="Tortoli E."/>
        </authorList>
    </citation>
    <scope>NUCLEOTIDE SEQUENCE [LARGE SCALE GENOMIC DNA]</scope>
    <source>
        <strain evidence="3 4">IEC33</strain>
    </source>
</reference>
<protein>
    <recommendedName>
        <fullName evidence="2">General stress protein 17M-like domain-containing protein</fullName>
    </recommendedName>
</protein>
<dbReference type="RefSeq" id="WP_085245849.1">
    <property type="nucleotide sequence ID" value="NZ_LQPN01000063.1"/>
</dbReference>
<organism evidence="3 4">
    <name type="scientific">Mycobacterium paraense</name>
    <dbReference type="NCBI Taxonomy" id="767916"/>
    <lineage>
        <taxon>Bacteria</taxon>
        <taxon>Bacillati</taxon>
        <taxon>Actinomycetota</taxon>
        <taxon>Actinomycetes</taxon>
        <taxon>Mycobacteriales</taxon>
        <taxon>Mycobacteriaceae</taxon>
        <taxon>Mycobacterium</taxon>
        <taxon>Mycobacterium simiae complex</taxon>
    </lineage>
</organism>
<keyword evidence="1" id="KW-0812">Transmembrane</keyword>
<dbReference type="InterPro" id="IPR025889">
    <property type="entry name" value="GSP17M-like_dom"/>
</dbReference>
<feature type="domain" description="General stress protein 17M-like" evidence="2">
    <location>
        <begin position="20"/>
        <end position="88"/>
    </location>
</feature>
<dbReference type="Proteomes" id="UP000193285">
    <property type="component" value="Unassembled WGS sequence"/>
</dbReference>
<gene>
    <name evidence="3" type="ORF">AWB90_21000</name>
</gene>
<dbReference type="Pfam" id="PF11181">
    <property type="entry name" value="YflT"/>
    <property type="match status" value="1"/>
</dbReference>
<keyword evidence="1" id="KW-1133">Transmembrane helix</keyword>
<dbReference type="STRING" id="767916.AWB91_02350"/>
<feature type="transmembrane region" description="Helical" evidence="1">
    <location>
        <begin position="101"/>
        <end position="125"/>
    </location>
</feature>
<evidence type="ECO:0000259" key="2">
    <source>
        <dbReference type="Pfam" id="PF11181"/>
    </source>
</evidence>
<evidence type="ECO:0000256" key="1">
    <source>
        <dbReference type="SAM" id="Phobius"/>
    </source>
</evidence>
<name>A0A1X2A6I9_9MYCO</name>
<accession>A0A1X2A6I9</accession>
<sequence>MAHDPTAVASAVRPKEPARQVIATFDNHDDAERAVDYLVDRHFEVNRLAIVGRDLQLVERVMGEMNYGTAALRGAASGGLVGALIGWIFGIFAWIQPLIAGFILAFYGLVFGAALGALIGVLLYAMRDGRRDFSTVTTLEPRHFDIVVDVEAAGRALQLLQDSNRDAPPR</sequence>
<feature type="transmembrane region" description="Helical" evidence="1">
    <location>
        <begin position="70"/>
        <end position="95"/>
    </location>
</feature>
<comment type="caution">
    <text evidence="3">The sequence shown here is derived from an EMBL/GenBank/DDBJ whole genome shotgun (WGS) entry which is preliminary data.</text>
</comment>